<dbReference type="WBParaSite" id="Pan_g4941.t1">
    <property type="protein sequence ID" value="Pan_g4941.t1"/>
    <property type="gene ID" value="Pan_g4941"/>
</dbReference>
<proteinExistence type="predicted"/>
<reference evidence="1" key="1">
    <citation type="journal article" date="2013" name="Genetics">
        <title>The draft genome and transcriptome of Panagrellus redivivus are shaped by the harsh demands of a free-living lifestyle.</title>
        <authorList>
            <person name="Srinivasan J."/>
            <person name="Dillman A.R."/>
            <person name="Macchietto M.G."/>
            <person name="Heikkinen L."/>
            <person name="Lakso M."/>
            <person name="Fracchia K.M."/>
            <person name="Antoshechkin I."/>
            <person name="Mortazavi A."/>
            <person name="Wong G."/>
            <person name="Sternberg P.W."/>
        </authorList>
    </citation>
    <scope>NUCLEOTIDE SEQUENCE [LARGE SCALE GENOMIC DNA]</scope>
    <source>
        <strain evidence="1">MT8872</strain>
    </source>
</reference>
<sequence>MDEVDKHENITHGGCQVNQAGIIDGFRQCKLALIKASKITIESWMFDFMAGDMRHCASSVAKAEKTDTIITLSLITSTQTWR</sequence>
<name>A0A7E4VYG0_PANRE</name>
<reference evidence="2" key="2">
    <citation type="submission" date="2020-10" db="UniProtKB">
        <authorList>
            <consortium name="WormBaseParasite"/>
        </authorList>
    </citation>
    <scope>IDENTIFICATION</scope>
</reference>
<organism evidence="1 2">
    <name type="scientific">Panagrellus redivivus</name>
    <name type="common">Microworm</name>
    <dbReference type="NCBI Taxonomy" id="6233"/>
    <lineage>
        <taxon>Eukaryota</taxon>
        <taxon>Metazoa</taxon>
        <taxon>Ecdysozoa</taxon>
        <taxon>Nematoda</taxon>
        <taxon>Chromadorea</taxon>
        <taxon>Rhabditida</taxon>
        <taxon>Tylenchina</taxon>
        <taxon>Panagrolaimomorpha</taxon>
        <taxon>Panagrolaimoidea</taxon>
        <taxon>Panagrolaimidae</taxon>
        <taxon>Panagrellus</taxon>
    </lineage>
</organism>
<dbReference type="AlphaFoldDB" id="A0A7E4VYG0"/>
<evidence type="ECO:0000313" key="1">
    <source>
        <dbReference type="Proteomes" id="UP000492821"/>
    </source>
</evidence>
<keyword evidence="1" id="KW-1185">Reference proteome</keyword>
<evidence type="ECO:0000313" key="2">
    <source>
        <dbReference type="WBParaSite" id="Pan_g4941.t1"/>
    </source>
</evidence>
<dbReference type="Proteomes" id="UP000492821">
    <property type="component" value="Unassembled WGS sequence"/>
</dbReference>
<protein>
    <submittedName>
        <fullName evidence="2">Lyase_1 domain-containing protein</fullName>
    </submittedName>
</protein>
<accession>A0A7E4VYG0</accession>